<accession>A0A9P4I4P7</accession>
<dbReference type="GO" id="GO:0016491">
    <property type="term" value="F:oxidoreductase activity"/>
    <property type="evidence" value="ECO:0007669"/>
    <property type="project" value="UniProtKB-KW"/>
</dbReference>
<dbReference type="GO" id="GO:0043386">
    <property type="term" value="P:mycotoxin biosynthetic process"/>
    <property type="evidence" value="ECO:0007669"/>
    <property type="project" value="InterPro"/>
</dbReference>
<evidence type="ECO:0000256" key="2">
    <source>
        <dbReference type="ARBA" id="ARBA00023002"/>
    </source>
</evidence>
<comment type="similarity">
    <text evidence="3">Belongs to the ustYa family.</text>
</comment>
<feature type="non-terminal residue" evidence="4">
    <location>
        <position position="1"/>
    </location>
</feature>
<keyword evidence="2" id="KW-0560">Oxidoreductase</keyword>
<dbReference type="PANTHER" id="PTHR33365:SF11">
    <property type="entry name" value="TAT PATHWAY SIGNAL SEQUENCE"/>
    <property type="match status" value="1"/>
</dbReference>
<evidence type="ECO:0000313" key="5">
    <source>
        <dbReference type="Proteomes" id="UP000799772"/>
    </source>
</evidence>
<dbReference type="AlphaFoldDB" id="A0A9P4I4P7"/>
<dbReference type="InterPro" id="IPR021765">
    <property type="entry name" value="UstYa-like"/>
</dbReference>
<keyword evidence="5" id="KW-1185">Reference proteome</keyword>
<evidence type="ECO:0000256" key="3">
    <source>
        <dbReference type="ARBA" id="ARBA00035112"/>
    </source>
</evidence>
<comment type="caution">
    <text evidence="4">The sequence shown here is derived from an EMBL/GenBank/DDBJ whole genome shotgun (WGS) entry which is preliminary data.</text>
</comment>
<organism evidence="4 5">
    <name type="scientific">Rhizodiscina lignyota</name>
    <dbReference type="NCBI Taxonomy" id="1504668"/>
    <lineage>
        <taxon>Eukaryota</taxon>
        <taxon>Fungi</taxon>
        <taxon>Dikarya</taxon>
        <taxon>Ascomycota</taxon>
        <taxon>Pezizomycotina</taxon>
        <taxon>Dothideomycetes</taxon>
        <taxon>Pleosporomycetidae</taxon>
        <taxon>Aulographales</taxon>
        <taxon>Rhizodiscinaceae</taxon>
        <taxon>Rhizodiscina</taxon>
    </lineage>
</organism>
<comment type="pathway">
    <text evidence="1">Mycotoxin biosynthesis.</text>
</comment>
<feature type="non-terminal residue" evidence="4">
    <location>
        <position position="59"/>
    </location>
</feature>
<evidence type="ECO:0000256" key="1">
    <source>
        <dbReference type="ARBA" id="ARBA00004685"/>
    </source>
</evidence>
<proteinExistence type="inferred from homology"/>
<name>A0A9P4I4P7_9PEZI</name>
<gene>
    <name evidence="4" type="ORF">NA57DRAFT_15870</name>
</gene>
<reference evidence="4" key="1">
    <citation type="journal article" date="2020" name="Stud. Mycol.">
        <title>101 Dothideomycetes genomes: a test case for predicting lifestyles and emergence of pathogens.</title>
        <authorList>
            <person name="Haridas S."/>
            <person name="Albert R."/>
            <person name="Binder M."/>
            <person name="Bloem J."/>
            <person name="Labutti K."/>
            <person name="Salamov A."/>
            <person name="Andreopoulos B."/>
            <person name="Baker S."/>
            <person name="Barry K."/>
            <person name="Bills G."/>
            <person name="Bluhm B."/>
            <person name="Cannon C."/>
            <person name="Castanera R."/>
            <person name="Culley D."/>
            <person name="Daum C."/>
            <person name="Ezra D."/>
            <person name="Gonzalez J."/>
            <person name="Henrissat B."/>
            <person name="Kuo A."/>
            <person name="Liang C."/>
            <person name="Lipzen A."/>
            <person name="Lutzoni F."/>
            <person name="Magnuson J."/>
            <person name="Mondo S."/>
            <person name="Nolan M."/>
            <person name="Ohm R."/>
            <person name="Pangilinan J."/>
            <person name="Park H.-J."/>
            <person name="Ramirez L."/>
            <person name="Alfaro M."/>
            <person name="Sun H."/>
            <person name="Tritt A."/>
            <person name="Yoshinaga Y."/>
            <person name="Zwiers L.-H."/>
            <person name="Turgeon B."/>
            <person name="Goodwin S."/>
            <person name="Spatafora J."/>
            <person name="Crous P."/>
            <person name="Grigoriev I."/>
        </authorList>
    </citation>
    <scope>NUCLEOTIDE SEQUENCE</scope>
    <source>
        <strain evidence="4">CBS 133067</strain>
    </source>
</reference>
<sequence length="59" mass="6920">HASHCFDYLRQAIMCSGDMALEKAALKDQKPVRSVNGWGVTHQCRDWDAMFEWVERHRT</sequence>
<dbReference type="PANTHER" id="PTHR33365">
    <property type="entry name" value="YALI0B05434P"/>
    <property type="match status" value="1"/>
</dbReference>
<evidence type="ECO:0000313" key="4">
    <source>
        <dbReference type="EMBL" id="KAF2094940.1"/>
    </source>
</evidence>
<protein>
    <submittedName>
        <fullName evidence="4">Uncharacterized protein</fullName>
    </submittedName>
</protein>
<dbReference type="Proteomes" id="UP000799772">
    <property type="component" value="Unassembled WGS sequence"/>
</dbReference>
<dbReference type="OrthoDB" id="3687641at2759"/>
<dbReference type="Pfam" id="PF11807">
    <property type="entry name" value="UstYa"/>
    <property type="match status" value="1"/>
</dbReference>
<dbReference type="EMBL" id="ML978133">
    <property type="protein sequence ID" value="KAF2094940.1"/>
    <property type="molecule type" value="Genomic_DNA"/>
</dbReference>